<evidence type="ECO:0000256" key="1">
    <source>
        <dbReference type="ARBA" id="ARBA00004651"/>
    </source>
</evidence>
<keyword evidence="2" id="KW-0472">Membrane</keyword>
<feature type="transmembrane region" description="Helical" evidence="2">
    <location>
        <begin position="76"/>
        <end position="101"/>
    </location>
</feature>
<dbReference type="Gene3D" id="1.10.287.70">
    <property type="match status" value="1"/>
</dbReference>
<dbReference type="SUPFAM" id="SSF116726">
    <property type="entry name" value="TrkA C-terminal domain-like"/>
    <property type="match status" value="1"/>
</dbReference>
<feature type="transmembrane region" description="Helical" evidence="2">
    <location>
        <begin position="20"/>
        <end position="40"/>
    </location>
</feature>
<dbReference type="GO" id="GO:0008324">
    <property type="term" value="F:monoatomic cation transmembrane transporter activity"/>
    <property type="evidence" value="ECO:0007669"/>
    <property type="project" value="InterPro"/>
</dbReference>
<evidence type="ECO:0000313" key="5">
    <source>
        <dbReference type="EMBL" id="KGE88394.1"/>
    </source>
</evidence>
<keyword evidence="2" id="KW-0812">Transmembrane</keyword>
<dbReference type="Gene3D" id="3.30.70.1450">
    <property type="entry name" value="Regulator of K+ conductance, C-terminal domain"/>
    <property type="match status" value="1"/>
</dbReference>
<dbReference type="GO" id="GO:0005886">
    <property type="term" value="C:plasma membrane"/>
    <property type="evidence" value="ECO:0007669"/>
    <property type="project" value="UniProtKB-SubCell"/>
</dbReference>
<dbReference type="Gene3D" id="3.40.50.720">
    <property type="entry name" value="NAD(P)-binding Rossmann-like Domain"/>
    <property type="match status" value="1"/>
</dbReference>
<evidence type="ECO:0000256" key="2">
    <source>
        <dbReference type="SAM" id="Phobius"/>
    </source>
</evidence>
<dbReference type="InterPro" id="IPR006037">
    <property type="entry name" value="RCK_C"/>
</dbReference>
<dbReference type="PANTHER" id="PTHR43833">
    <property type="entry name" value="POTASSIUM CHANNEL PROTEIN 2-RELATED-RELATED"/>
    <property type="match status" value="1"/>
</dbReference>
<dbReference type="PROSITE" id="PS51201">
    <property type="entry name" value="RCK_N"/>
    <property type="match status" value="1"/>
</dbReference>
<dbReference type="OrthoDB" id="9781411at2"/>
<evidence type="ECO:0000259" key="3">
    <source>
        <dbReference type="PROSITE" id="PS51201"/>
    </source>
</evidence>
<evidence type="ECO:0000313" key="6">
    <source>
        <dbReference type="Proteomes" id="UP000029736"/>
    </source>
</evidence>
<dbReference type="RefSeq" id="WP_044219043.1">
    <property type="nucleotide sequence ID" value="NZ_JBKAGJ010000017.1"/>
</dbReference>
<dbReference type="SUPFAM" id="SSF51735">
    <property type="entry name" value="NAD(P)-binding Rossmann-fold domains"/>
    <property type="match status" value="1"/>
</dbReference>
<dbReference type="InterPro" id="IPR036291">
    <property type="entry name" value="NAD(P)-bd_dom_sf"/>
</dbReference>
<sequence>MLRRLNIHRFNIYQVPSSFLSLRVAVILLVAELLISQVGFMVLESYSFSEAFYMTVITISTVGFTEVQPLSPVGRFFTSGLIITNIGIFAYVLAVFSYYVIQGEIFKNMHFNLISASIDKLSGHVILCGYGKYGREIALHFHKHDVDFVVIENDPHKIEELQKSEDRILYLEDDATHDEVLVKAGISRASALISSLPDDSDNVFAVLTARQLNPRLTIISRSKDFRSQKKLLMAGANHVVMPEQIGGFYMATLFSKPGAVEFFSYITNEYQSDIGFEEVTYADLPAECQGRSLRELHIRQETGSNIIGYKAPDGHYEVNPSPDTILEKGASFIVLGNSRQLKRLRDYLEHYSETH</sequence>
<dbReference type="Proteomes" id="UP000029736">
    <property type="component" value="Unassembled WGS sequence"/>
</dbReference>
<dbReference type="GO" id="GO:0006813">
    <property type="term" value="P:potassium ion transport"/>
    <property type="evidence" value="ECO:0007669"/>
    <property type="project" value="InterPro"/>
</dbReference>
<dbReference type="PROSITE" id="PS51202">
    <property type="entry name" value="RCK_C"/>
    <property type="match status" value="1"/>
</dbReference>
<dbReference type="InterPro" id="IPR036721">
    <property type="entry name" value="RCK_C_sf"/>
</dbReference>
<proteinExistence type="predicted"/>
<keyword evidence="2" id="KW-1133">Transmembrane helix</keyword>
<organism evidence="5 6">
    <name type="scientific">Phaeodactylibacter xiamenensis</name>
    <dbReference type="NCBI Taxonomy" id="1524460"/>
    <lineage>
        <taxon>Bacteria</taxon>
        <taxon>Pseudomonadati</taxon>
        <taxon>Bacteroidota</taxon>
        <taxon>Saprospiria</taxon>
        <taxon>Saprospirales</taxon>
        <taxon>Haliscomenobacteraceae</taxon>
        <taxon>Phaeodactylibacter</taxon>
    </lineage>
</organism>
<dbReference type="Pfam" id="PF02080">
    <property type="entry name" value="TrkA_C"/>
    <property type="match status" value="1"/>
</dbReference>
<name>A0A098S754_9BACT</name>
<keyword evidence="6" id="KW-1185">Reference proteome</keyword>
<dbReference type="PANTHER" id="PTHR43833:SF9">
    <property type="entry name" value="POTASSIUM CHANNEL PROTEIN YUGO-RELATED"/>
    <property type="match status" value="1"/>
</dbReference>
<dbReference type="InterPro" id="IPR003148">
    <property type="entry name" value="RCK_N"/>
</dbReference>
<comment type="caution">
    <text evidence="5">The sequence shown here is derived from an EMBL/GenBank/DDBJ whole genome shotgun (WGS) entry which is preliminary data.</text>
</comment>
<dbReference type="InterPro" id="IPR013099">
    <property type="entry name" value="K_chnl_dom"/>
</dbReference>
<dbReference type="SUPFAM" id="SSF81324">
    <property type="entry name" value="Voltage-gated potassium channels"/>
    <property type="match status" value="1"/>
</dbReference>
<reference evidence="5 6" key="1">
    <citation type="journal article" date="2014" name="Int. J. Syst. Evol. Microbiol.">
        <title>Phaeodactylibacter xiamenensis gen. nov., sp. nov., a member of the family Saprospiraceae isolated from the marine alga Phaeodactylum tricornutum.</title>
        <authorList>
            <person name="Chen Z.Jr."/>
            <person name="Lei X."/>
            <person name="Lai Q."/>
            <person name="Li Y."/>
            <person name="Zhang B."/>
            <person name="Zhang J."/>
            <person name="Zhang H."/>
            <person name="Yang L."/>
            <person name="Zheng W."/>
            <person name="Tian Y."/>
            <person name="Yu Z."/>
            <person name="Xu H.Jr."/>
            <person name="Zheng T."/>
        </authorList>
    </citation>
    <scope>NUCLEOTIDE SEQUENCE [LARGE SCALE GENOMIC DNA]</scope>
    <source>
        <strain evidence="5 6">KD52</strain>
    </source>
</reference>
<accession>A0A098S754</accession>
<gene>
    <name evidence="5" type="ORF">IX84_09375</name>
</gene>
<dbReference type="STRING" id="1524460.IX84_09375"/>
<comment type="subcellular location">
    <subcellularLocation>
        <location evidence="1">Cell membrane</location>
        <topology evidence="1">Multi-pass membrane protein</topology>
    </subcellularLocation>
</comment>
<evidence type="ECO:0000259" key="4">
    <source>
        <dbReference type="PROSITE" id="PS51202"/>
    </source>
</evidence>
<feature type="transmembrane region" description="Helical" evidence="2">
    <location>
        <begin position="46"/>
        <end position="64"/>
    </location>
</feature>
<feature type="domain" description="RCK N-terminal" evidence="3">
    <location>
        <begin position="122"/>
        <end position="241"/>
    </location>
</feature>
<dbReference type="AlphaFoldDB" id="A0A098S754"/>
<feature type="domain" description="RCK C-terminal" evidence="4">
    <location>
        <begin position="263"/>
        <end position="350"/>
    </location>
</feature>
<dbReference type="Pfam" id="PF02254">
    <property type="entry name" value="TrkA_N"/>
    <property type="match status" value="1"/>
</dbReference>
<dbReference type="EMBL" id="JPOS01000019">
    <property type="protein sequence ID" value="KGE88394.1"/>
    <property type="molecule type" value="Genomic_DNA"/>
</dbReference>
<protein>
    <submittedName>
        <fullName evidence="5">Potassium transporter TrkA</fullName>
    </submittedName>
</protein>
<dbReference type="InterPro" id="IPR050721">
    <property type="entry name" value="Trk_Ktr_HKT_K-transport"/>
</dbReference>
<dbReference type="Pfam" id="PF07885">
    <property type="entry name" value="Ion_trans_2"/>
    <property type="match status" value="1"/>
</dbReference>